<keyword evidence="7" id="KW-1185">Reference proteome</keyword>
<accession>A0AAV2HX67</accession>
<organism evidence="6 7">
    <name type="scientific">Lymnaea stagnalis</name>
    <name type="common">Great pond snail</name>
    <name type="synonym">Helix stagnalis</name>
    <dbReference type="NCBI Taxonomy" id="6523"/>
    <lineage>
        <taxon>Eukaryota</taxon>
        <taxon>Metazoa</taxon>
        <taxon>Spiralia</taxon>
        <taxon>Lophotrochozoa</taxon>
        <taxon>Mollusca</taxon>
        <taxon>Gastropoda</taxon>
        <taxon>Heterobranchia</taxon>
        <taxon>Euthyneura</taxon>
        <taxon>Panpulmonata</taxon>
        <taxon>Hygrophila</taxon>
        <taxon>Lymnaeoidea</taxon>
        <taxon>Lymnaeidae</taxon>
        <taxon>Lymnaea</taxon>
    </lineage>
</organism>
<dbReference type="PANTHER" id="PTHR12756">
    <property type="entry name" value="CYTOSOLIC CARBOXYPEPTIDASE"/>
    <property type="match status" value="1"/>
</dbReference>
<name>A0AAV2HX67_LYMST</name>
<dbReference type="PROSITE" id="PS52035">
    <property type="entry name" value="PEPTIDASE_M14"/>
    <property type="match status" value="1"/>
</dbReference>
<dbReference type="Pfam" id="PF18027">
    <property type="entry name" value="Pepdidase_M14_N"/>
    <property type="match status" value="1"/>
</dbReference>
<feature type="domain" description="Peptidase M14" evidence="5">
    <location>
        <begin position="155"/>
        <end position="871"/>
    </location>
</feature>
<comment type="caution">
    <text evidence="6">The sequence shown here is derived from an EMBL/GenBank/DDBJ whole genome shotgun (WGS) entry which is preliminary data.</text>
</comment>
<evidence type="ECO:0000259" key="5">
    <source>
        <dbReference type="PROSITE" id="PS52035"/>
    </source>
</evidence>
<dbReference type="AlphaFoldDB" id="A0AAV2HX67"/>
<dbReference type="Pfam" id="PF00246">
    <property type="entry name" value="Peptidase_M14"/>
    <property type="match status" value="1"/>
</dbReference>
<sequence length="1275" mass="143990">MEIKFGSLCFTSKFDSGNLAKVEKVSKDDEGTEFSNGVQTVSGVEIKPDYEFNVWTNPDCAGTQFENPNRSWFYFGIRGWQSNRVIKINIMNMNKQGKLYSQGLAPIVRILPGKPKWERIRDRPTFETVDNQFVLRFTYRFPEFKTGTVYFAFCTPWSYGESQNQLNDLDSLFSSCQTYNSKTTPERIYYHRELLCHSLDKLRVDLITISSCHGITDLEEPKFDINLFPDKERPRCKRFVGKKVFLLSSRVHPGETPASHVFNGFLNFILRENDPRASSLRQQYVFKLIPMLNPDGVFRGYYRTDPRGVNLNRVYLDPSPEAHPSIYAAKSLIVYHHVQDRVRTENGLDNINITFPGGERIPSPPIGYTSSCSSSAKNCDDSAKTFSVHNHGVSPLMNPGELSESFNEDGLLSTPDSISTQQAPIYKQHYQHNIDSHRSNISHGMYGDDIHWPAHAPNAYLPPLAETRHTETGLHYQEDNQKTVELYHHHQQHDTCYLEQNPANKNLKPAQVAHIASGNTAEHISSVTPEHQQHHGYHPLATNETEFYNTKHPAPSLSPVMNSWKDSSEQVGQPGGDNQDNFYHGKEQVSVEPLDLANLDDTDYTMNNLAAEASSSDSSIISLFDSKEQRIEMGQNEALRVDSDLRLKLSSLKMSEEFNKNSGALCIGLDTDDDEDDYKAMETITEHLGNEGSEDEGDIEIAEIGDGSNAPHLRDPELLKISPECSGIAMYVDLHGHASKRGCFIYGNYFENEDIQVENMLYPRLIAFNTAHFDFTACNFSEKNMYLKDKRDGMSKEGSGRVAVYKATGLIHSYTLECNYNTGRMVNTVPPASNDNGRATPPPMAGFPPKYTQAHFEDVGKAVAIAALDLLNMNPWSRVTLTEHNNLFGVRESVRRYLRGLRGLPRGPRNLPLKFLNNKNTGSSQSRRASITEFGTVGMNAATKLKPALEISSRLYPRQAIQNSGQTGPPKRELGPVREVAAQRSSLMPQGRSARRRLPYNGSATRAQGHRNSSPVAINLASDERCLNRQDSSEPNMRVRDGEVVFKGQDPELCHSFRQQELSSMMQSRDESKFYHLKQVNRRASTRIPLPIGRSRFNVQTTPGKDQAMSTLMSQDNKRQTWSCPSYTTTRQLPTDEIYDLDFLPKPVHAMLDNTDTSMTEDADDPVTEGRDAAGANPKRRRKPFSLSRRKSNTQAARTSINAKGLRGNSRKNTTVVFTPRVNISTGAHPQNHSSHNVEHLTRVQLFDTRTQQEHMELKSHELVKPRARIFWIDF</sequence>
<dbReference type="SUPFAM" id="SSF53187">
    <property type="entry name" value="Zn-dependent exopeptidases"/>
    <property type="match status" value="2"/>
</dbReference>
<dbReference type="GO" id="GO:0008270">
    <property type="term" value="F:zinc ion binding"/>
    <property type="evidence" value="ECO:0007669"/>
    <property type="project" value="InterPro"/>
</dbReference>
<evidence type="ECO:0000256" key="2">
    <source>
        <dbReference type="ARBA" id="ARBA00005988"/>
    </source>
</evidence>
<feature type="compositionally biased region" description="Polar residues" evidence="4">
    <location>
        <begin position="1193"/>
        <end position="1202"/>
    </location>
</feature>
<dbReference type="EMBL" id="CAXITT010000289">
    <property type="protein sequence ID" value="CAL1538199.1"/>
    <property type="molecule type" value="Genomic_DNA"/>
</dbReference>
<dbReference type="Proteomes" id="UP001497497">
    <property type="component" value="Unassembled WGS sequence"/>
</dbReference>
<dbReference type="PANTHER" id="PTHR12756:SF12">
    <property type="entry name" value="CYTOSOLIC CARBOXYPEPTIDASE-LIKE PROTEIN 5"/>
    <property type="match status" value="1"/>
</dbReference>
<dbReference type="Gene3D" id="2.60.40.3120">
    <property type="match status" value="1"/>
</dbReference>
<proteinExistence type="inferred from homology"/>
<dbReference type="InterPro" id="IPR040626">
    <property type="entry name" value="Pepdidase_M14_N"/>
</dbReference>
<evidence type="ECO:0000256" key="3">
    <source>
        <dbReference type="PROSITE-ProRule" id="PRU01379"/>
    </source>
</evidence>
<dbReference type="InterPro" id="IPR050821">
    <property type="entry name" value="Cytosolic_carboxypeptidase"/>
</dbReference>
<feature type="active site" description="Proton donor/acceptor" evidence="3">
    <location>
        <position position="817"/>
    </location>
</feature>
<reference evidence="6 7" key="1">
    <citation type="submission" date="2024-04" db="EMBL/GenBank/DDBJ databases">
        <authorList>
            <consortium name="Genoscope - CEA"/>
            <person name="William W."/>
        </authorList>
    </citation>
    <scope>NUCLEOTIDE SEQUENCE [LARGE SCALE GENOMIC DNA]</scope>
</reference>
<gene>
    <name evidence="6" type="ORF">GSLYS_00012020001</name>
</gene>
<evidence type="ECO:0000313" key="7">
    <source>
        <dbReference type="Proteomes" id="UP001497497"/>
    </source>
</evidence>
<comment type="similarity">
    <text evidence="2 3">Belongs to the peptidase M14 family.</text>
</comment>
<dbReference type="Gene3D" id="3.40.630.10">
    <property type="entry name" value="Zn peptidases"/>
    <property type="match status" value="2"/>
</dbReference>
<comment type="cofactor">
    <cofactor evidence="1">
        <name>Zn(2+)</name>
        <dbReference type="ChEBI" id="CHEBI:29105"/>
    </cofactor>
</comment>
<protein>
    <recommendedName>
        <fullName evidence="5">Peptidase M14 domain-containing protein</fullName>
    </recommendedName>
</protein>
<feature type="region of interest" description="Disordered" evidence="4">
    <location>
        <begin position="1156"/>
        <end position="1202"/>
    </location>
</feature>
<evidence type="ECO:0000313" key="6">
    <source>
        <dbReference type="EMBL" id="CAL1538199.1"/>
    </source>
</evidence>
<feature type="compositionally biased region" description="Basic residues" evidence="4">
    <location>
        <begin position="1178"/>
        <end position="1192"/>
    </location>
</feature>
<dbReference type="GO" id="GO:0006508">
    <property type="term" value="P:proteolysis"/>
    <property type="evidence" value="ECO:0007669"/>
    <property type="project" value="InterPro"/>
</dbReference>
<evidence type="ECO:0000256" key="4">
    <source>
        <dbReference type="SAM" id="MobiDB-lite"/>
    </source>
</evidence>
<dbReference type="InterPro" id="IPR000834">
    <property type="entry name" value="Peptidase_M14"/>
</dbReference>
<dbReference type="GO" id="GO:0004181">
    <property type="term" value="F:metallocarboxypeptidase activity"/>
    <property type="evidence" value="ECO:0007669"/>
    <property type="project" value="InterPro"/>
</dbReference>
<evidence type="ECO:0000256" key="1">
    <source>
        <dbReference type="ARBA" id="ARBA00001947"/>
    </source>
</evidence>